<name>A0AA39EW36_9HYME</name>
<dbReference type="GO" id="GO:0015179">
    <property type="term" value="F:L-amino acid transmembrane transporter activity"/>
    <property type="evidence" value="ECO:0007669"/>
    <property type="project" value="TreeGrafter"/>
</dbReference>
<feature type="transmembrane region" description="Helical" evidence="9">
    <location>
        <begin position="79"/>
        <end position="99"/>
    </location>
</feature>
<evidence type="ECO:0000256" key="7">
    <source>
        <dbReference type="SAM" id="Coils"/>
    </source>
</evidence>
<feature type="transmembrane region" description="Helical" evidence="9">
    <location>
        <begin position="7"/>
        <end position="25"/>
    </location>
</feature>
<feature type="transmembrane region" description="Helical" evidence="9">
    <location>
        <begin position="370"/>
        <end position="391"/>
    </location>
</feature>
<feature type="region of interest" description="Disordered" evidence="8">
    <location>
        <begin position="656"/>
        <end position="678"/>
    </location>
</feature>
<evidence type="ECO:0000256" key="5">
    <source>
        <dbReference type="ARBA" id="ARBA00022989"/>
    </source>
</evidence>
<dbReference type="PANTHER" id="PTHR22950:SF646">
    <property type="entry name" value="SODIUM-COUPLED NEUTRAL AMINO ACID TRANSPORTER 10-RELATED"/>
    <property type="match status" value="1"/>
</dbReference>
<keyword evidence="12" id="KW-1185">Reference proteome</keyword>
<dbReference type="Proteomes" id="UP001168990">
    <property type="component" value="Unassembled WGS sequence"/>
</dbReference>
<gene>
    <name evidence="11" type="ORF">PV328_009516</name>
</gene>
<keyword evidence="5 9" id="KW-1133">Transmembrane helix</keyword>
<evidence type="ECO:0000256" key="6">
    <source>
        <dbReference type="ARBA" id="ARBA00023136"/>
    </source>
</evidence>
<dbReference type="Pfam" id="PF01490">
    <property type="entry name" value="Aa_trans"/>
    <property type="match status" value="1"/>
</dbReference>
<evidence type="ECO:0000256" key="8">
    <source>
        <dbReference type="SAM" id="MobiDB-lite"/>
    </source>
</evidence>
<feature type="transmembrane region" description="Helical" evidence="9">
    <location>
        <begin position="270"/>
        <end position="290"/>
    </location>
</feature>
<keyword evidence="2" id="KW-0813">Transport</keyword>
<evidence type="ECO:0000256" key="3">
    <source>
        <dbReference type="ARBA" id="ARBA00022692"/>
    </source>
</evidence>
<comment type="caution">
    <text evidence="11">The sequence shown here is derived from an EMBL/GenBank/DDBJ whole genome shotgun (WGS) entry which is preliminary data.</text>
</comment>
<feature type="transmembrane region" description="Helical" evidence="9">
    <location>
        <begin position="119"/>
        <end position="137"/>
    </location>
</feature>
<dbReference type="PANTHER" id="PTHR22950">
    <property type="entry name" value="AMINO ACID TRANSPORTER"/>
    <property type="match status" value="1"/>
</dbReference>
<feature type="transmembrane region" description="Helical" evidence="9">
    <location>
        <begin position="336"/>
        <end position="358"/>
    </location>
</feature>
<dbReference type="GO" id="GO:0016020">
    <property type="term" value="C:membrane"/>
    <property type="evidence" value="ECO:0007669"/>
    <property type="project" value="UniProtKB-SubCell"/>
</dbReference>
<evidence type="ECO:0000259" key="10">
    <source>
        <dbReference type="Pfam" id="PF01490"/>
    </source>
</evidence>
<dbReference type="AlphaFoldDB" id="A0AA39EW36"/>
<feature type="transmembrane region" description="Helical" evidence="9">
    <location>
        <begin position="184"/>
        <end position="205"/>
    </location>
</feature>
<comment type="subcellular location">
    <subcellularLocation>
        <location evidence="1">Membrane</location>
        <topology evidence="1">Multi-pass membrane protein</topology>
    </subcellularLocation>
</comment>
<evidence type="ECO:0000256" key="1">
    <source>
        <dbReference type="ARBA" id="ARBA00004141"/>
    </source>
</evidence>
<organism evidence="11 12">
    <name type="scientific">Microctonus aethiopoides</name>
    <dbReference type="NCBI Taxonomy" id="144406"/>
    <lineage>
        <taxon>Eukaryota</taxon>
        <taxon>Metazoa</taxon>
        <taxon>Ecdysozoa</taxon>
        <taxon>Arthropoda</taxon>
        <taxon>Hexapoda</taxon>
        <taxon>Insecta</taxon>
        <taxon>Pterygota</taxon>
        <taxon>Neoptera</taxon>
        <taxon>Endopterygota</taxon>
        <taxon>Hymenoptera</taxon>
        <taxon>Apocrita</taxon>
        <taxon>Ichneumonoidea</taxon>
        <taxon>Braconidae</taxon>
        <taxon>Euphorinae</taxon>
        <taxon>Microctonus</taxon>
    </lineage>
</organism>
<protein>
    <recommendedName>
        <fullName evidence="10">Amino acid transporter transmembrane domain-containing protein</fullName>
    </recommendedName>
</protein>
<feature type="transmembrane region" description="Helical" evidence="9">
    <location>
        <begin position="226"/>
        <end position="250"/>
    </location>
</feature>
<accession>A0AA39EW36</accession>
<dbReference type="EMBL" id="JAQQBS010001424">
    <property type="protein sequence ID" value="KAK0158522.1"/>
    <property type="molecule type" value="Genomic_DNA"/>
</dbReference>
<evidence type="ECO:0000256" key="4">
    <source>
        <dbReference type="ARBA" id="ARBA00022970"/>
    </source>
</evidence>
<reference evidence="11" key="2">
    <citation type="submission" date="2023-03" db="EMBL/GenBank/DDBJ databases">
        <authorList>
            <person name="Inwood S.N."/>
            <person name="Skelly J.G."/>
            <person name="Guhlin J."/>
            <person name="Harrop T.W.R."/>
            <person name="Goldson S.G."/>
            <person name="Dearden P.K."/>
        </authorList>
    </citation>
    <scope>NUCLEOTIDE SEQUENCE</scope>
    <source>
        <strain evidence="11">Irish</strain>
        <tissue evidence="11">Whole body</tissue>
    </source>
</reference>
<feature type="coiled-coil region" evidence="7">
    <location>
        <begin position="519"/>
        <end position="625"/>
    </location>
</feature>
<reference evidence="11" key="1">
    <citation type="journal article" date="2023" name="bioRxiv">
        <title>Scaffold-level genome assemblies of two parasitoid biocontrol wasps reveal the parthenogenesis mechanism and an associated novel virus.</title>
        <authorList>
            <person name="Inwood S."/>
            <person name="Skelly J."/>
            <person name="Guhlin J."/>
            <person name="Harrop T."/>
            <person name="Goldson S."/>
            <person name="Dearden P."/>
        </authorList>
    </citation>
    <scope>NUCLEOTIDE SEQUENCE</scope>
    <source>
        <strain evidence="11">Irish</strain>
        <tissue evidence="11">Whole body</tissue>
    </source>
</reference>
<dbReference type="InterPro" id="IPR013057">
    <property type="entry name" value="AA_transpt_TM"/>
</dbReference>
<keyword evidence="6 9" id="KW-0472">Membrane</keyword>
<evidence type="ECO:0000256" key="2">
    <source>
        <dbReference type="ARBA" id="ARBA00022448"/>
    </source>
</evidence>
<feature type="transmembrane region" description="Helical" evidence="9">
    <location>
        <begin position="311"/>
        <end position="330"/>
    </location>
</feature>
<keyword evidence="7" id="KW-0175">Coiled coil</keyword>
<evidence type="ECO:0000313" key="12">
    <source>
        <dbReference type="Proteomes" id="UP001168990"/>
    </source>
</evidence>
<proteinExistence type="predicted"/>
<keyword evidence="3 9" id="KW-0812">Transmembrane</keyword>
<keyword evidence="4" id="KW-0029">Amino-acid transport</keyword>
<sequence length="919" mass="103395">MISYISHVMTLANSIIGVSVLAMPFCFKQCGIILSAIVLILCSLLSRIACHFLIKSAVMSRRRNYELLAFHAFGPMGKVLVELLIIGFLIGTCIAFFVVIGDLGPQIIGKLLNKNPENIKLSFLLTTATLIILPLGLLKNIESLSSICTVAIGFYLCLVLKVIMESMGQIFTGDWYNNVNYWRPAGILQCLPIFSMALFCQTQLFEIYESIPNVSLEKMNVVVRGALNICTLVYISVGFFGYVAFCTQSFSGNILMSFDPSMTSDVMNIGFVLSVIGSFPLVIFPCRASLNSLLFRRMYIHEAFTNYIPEIRFRCLTFTIITVSLITGLLMPNIEFVLGLVGSTIGVMICLLIPAAFFITISTKNTNERLLAQAMLFIGVWIMILGTYANIYSVESSTTKISVFTEKSILQMNNIQLNSNIDNKDVISKALERPINEKGKLVPSPQVALEKIVEVKNFINTGNIETHLQRVTNNNSLILNNEEINNIMEKPKILDETKKIEIDNSIKLEKKIFNEPLSAEEKIKAIEEKEKHFEQQRNENLINSDAIKKEETEIAAAADQIANAEEAERLKEKQQIKDTLEQNKIETMELLKEQKVIVQNIKEQKKEFEKDKKILKDLLSNKIQESILQPKVELIDDKNNIKINDEVKINVKPKKSVASPQLEEKNKHMPIGSSNDQSNIKTKERLSRTVETKELILEKNNLNQDSIVSSLNHSQILINDNVSLESRGPILNALTNKTVQHANVDLSSIIIEDTPLKGTQNDSNPSQYAVPIALKLLNPTKDNVIQSVVDPVDTVNKSPVIHRDILEDRVREKRDVNNNDIIEKNITKNISKIEIKTKILECAENKSRIKFEEDSSDVKKIIDTDSTTPILIKTNAYLSDEKIVDNIININSNSLINIGEYQIVKKRDLKSLELKNSPN</sequence>
<feature type="domain" description="Amino acid transporter transmembrane" evidence="10">
    <location>
        <begin position="2"/>
        <end position="391"/>
    </location>
</feature>
<feature type="transmembrane region" description="Helical" evidence="9">
    <location>
        <begin position="31"/>
        <end position="54"/>
    </location>
</feature>
<evidence type="ECO:0000313" key="11">
    <source>
        <dbReference type="EMBL" id="KAK0158522.1"/>
    </source>
</evidence>
<evidence type="ECO:0000256" key="9">
    <source>
        <dbReference type="SAM" id="Phobius"/>
    </source>
</evidence>
<feature type="transmembrane region" description="Helical" evidence="9">
    <location>
        <begin position="144"/>
        <end position="164"/>
    </location>
</feature>